<dbReference type="EMBL" id="JABAHY010000005">
    <property type="protein sequence ID" value="NLS09749.1"/>
    <property type="molecule type" value="Genomic_DNA"/>
</dbReference>
<name>A0A7X8TJJ0_9MICC</name>
<reference evidence="2 3" key="1">
    <citation type="submission" date="2020-04" db="EMBL/GenBank/DDBJ databases">
        <title>Nesterenkonia sp. nov., isolated from marine sediment.</title>
        <authorList>
            <person name="Zhang G."/>
        </authorList>
    </citation>
    <scope>NUCLEOTIDE SEQUENCE [LARGE SCALE GENOMIC DNA]</scope>
    <source>
        <strain evidence="2 3">MY13</strain>
    </source>
</reference>
<dbReference type="Proteomes" id="UP000523139">
    <property type="component" value="Unassembled WGS sequence"/>
</dbReference>
<evidence type="ECO:0000313" key="2">
    <source>
        <dbReference type="EMBL" id="NLS09749.1"/>
    </source>
</evidence>
<dbReference type="InterPro" id="IPR043129">
    <property type="entry name" value="ATPase_NBD"/>
</dbReference>
<accession>A0A7X8TJJ0</accession>
<keyword evidence="3" id="KW-1185">Reference proteome</keyword>
<comment type="similarity">
    <text evidence="1">Belongs to the ROK (NagC/XylR) family.</text>
</comment>
<proteinExistence type="inferred from homology"/>
<dbReference type="SUPFAM" id="SSF53067">
    <property type="entry name" value="Actin-like ATPase domain"/>
    <property type="match status" value="1"/>
</dbReference>
<evidence type="ECO:0000256" key="1">
    <source>
        <dbReference type="ARBA" id="ARBA00006479"/>
    </source>
</evidence>
<evidence type="ECO:0000313" key="3">
    <source>
        <dbReference type="Proteomes" id="UP000523139"/>
    </source>
</evidence>
<dbReference type="Pfam" id="PF00480">
    <property type="entry name" value="ROK"/>
    <property type="match status" value="1"/>
</dbReference>
<sequence>MRLGLDIGGTKIEGVALNGQGEVIRRLRQPTVPGADGVITGINDAVAQLTGDRQEPAASLGIGIPGQIDATGGRVRHAVNLQLEDLDLREALAPLGIPVRVENDVKAAALGAYTAHTPQAESMAYLNIGTGVAAGIVIDGKLLRGQEGVAGEIGHFSIDQQGTPCACGQRGCIETFTGGGAVSRAWGGTGQLPLAEIFEAAEAGEPRAFELREGMGRGISAAVQLLVLSMDVSAVLLGGGVTALGSRLEETVHRHLERMAADSPFIRSLNLTERVDILPAGTFLAPLGAAQIAEESSWN</sequence>
<dbReference type="Gene3D" id="3.30.420.40">
    <property type="match status" value="2"/>
</dbReference>
<organism evidence="2 3">
    <name type="scientific">Nesterenkonia sedimenti</name>
    <dbReference type="NCBI Taxonomy" id="1463632"/>
    <lineage>
        <taxon>Bacteria</taxon>
        <taxon>Bacillati</taxon>
        <taxon>Actinomycetota</taxon>
        <taxon>Actinomycetes</taxon>
        <taxon>Micrococcales</taxon>
        <taxon>Micrococcaceae</taxon>
        <taxon>Nesterenkonia</taxon>
    </lineage>
</organism>
<protein>
    <submittedName>
        <fullName evidence="2">ROK family protein</fullName>
    </submittedName>
</protein>
<gene>
    <name evidence="2" type="ORF">HGQ17_06965</name>
</gene>
<dbReference type="InterPro" id="IPR000600">
    <property type="entry name" value="ROK"/>
</dbReference>
<dbReference type="PANTHER" id="PTHR18964:SF149">
    <property type="entry name" value="BIFUNCTIONAL UDP-N-ACETYLGLUCOSAMINE 2-EPIMERASE_N-ACETYLMANNOSAMINE KINASE"/>
    <property type="match status" value="1"/>
</dbReference>
<dbReference type="PANTHER" id="PTHR18964">
    <property type="entry name" value="ROK (REPRESSOR, ORF, KINASE) FAMILY"/>
    <property type="match status" value="1"/>
</dbReference>
<dbReference type="AlphaFoldDB" id="A0A7X8TJJ0"/>
<comment type="caution">
    <text evidence="2">The sequence shown here is derived from an EMBL/GenBank/DDBJ whole genome shotgun (WGS) entry which is preliminary data.</text>
</comment>